<dbReference type="InterPro" id="IPR006447">
    <property type="entry name" value="Myb_dom_plants"/>
</dbReference>
<keyword evidence="2" id="KW-0805">Transcription regulation</keyword>
<dbReference type="Gene3D" id="1.10.10.60">
    <property type="entry name" value="Homeodomain-like"/>
    <property type="match status" value="1"/>
</dbReference>
<dbReference type="AlphaFoldDB" id="A0A0A0K9E6"/>
<feature type="region of interest" description="Disordered" evidence="5">
    <location>
        <begin position="197"/>
        <end position="249"/>
    </location>
</feature>
<dbReference type="InterPro" id="IPR009057">
    <property type="entry name" value="Homeodomain-like_sf"/>
</dbReference>
<dbReference type="NCBIfam" id="TIGR01557">
    <property type="entry name" value="myb_SHAQKYF"/>
    <property type="match status" value="1"/>
</dbReference>
<evidence type="ECO:0000256" key="5">
    <source>
        <dbReference type="SAM" id="MobiDB-lite"/>
    </source>
</evidence>
<gene>
    <name evidence="6" type="ORF">Csa_7G405930</name>
</gene>
<accession>A0A0A0K9E6</accession>
<evidence type="ECO:0008006" key="8">
    <source>
        <dbReference type="Google" id="ProtNLM"/>
    </source>
</evidence>
<dbReference type="GO" id="GO:0003700">
    <property type="term" value="F:DNA-binding transcription factor activity"/>
    <property type="evidence" value="ECO:0000318"/>
    <property type="project" value="GO_Central"/>
</dbReference>
<evidence type="ECO:0000256" key="1">
    <source>
        <dbReference type="ARBA" id="ARBA00004123"/>
    </source>
</evidence>
<dbReference type="SUPFAM" id="SSF46689">
    <property type="entry name" value="Homeodomain-like"/>
    <property type="match status" value="1"/>
</dbReference>
<reference evidence="6 7" key="3">
    <citation type="journal article" date="2010" name="BMC Genomics">
        <title>Transcriptome sequencing and comparative analysis of cucumber flowers with different sex types.</title>
        <authorList>
            <person name="Guo S."/>
            <person name="Zheng Y."/>
            <person name="Joung J.G."/>
            <person name="Liu S."/>
            <person name="Zhang Z."/>
            <person name="Crasta O.R."/>
            <person name="Sobral B.W."/>
            <person name="Xu Y."/>
            <person name="Huang S."/>
            <person name="Fei Z."/>
        </authorList>
    </citation>
    <scope>NUCLEOTIDE SEQUENCE [LARGE SCALE GENOMIC DNA]</scope>
    <source>
        <strain evidence="7">cv. 9930</strain>
    </source>
</reference>
<reference evidence="6 7" key="4">
    <citation type="journal article" date="2011" name="BMC Genomics">
        <title>RNA-Seq improves annotation of protein-coding genes in the cucumber genome.</title>
        <authorList>
            <person name="Li Z."/>
            <person name="Zhang Z."/>
            <person name="Yan P."/>
            <person name="Huang S."/>
            <person name="Fei Z."/>
            <person name="Lin K."/>
        </authorList>
    </citation>
    <scope>NUCLEOTIDE SEQUENCE [LARGE SCALE GENOMIC DNA]</scope>
    <source>
        <strain evidence="7">cv. 9930</strain>
    </source>
</reference>
<comment type="subcellular location">
    <subcellularLocation>
        <location evidence="1">Nucleus</location>
    </subcellularLocation>
</comment>
<evidence type="ECO:0000313" key="6">
    <source>
        <dbReference type="EMBL" id="KGN44987.1"/>
    </source>
</evidence>
<evidence type="ECO:0000256" key="4">
    <source>
        <dbReference type="ARBA" id="ARBA00023242"/>
    </source>
</evidence>
<keyword evidence="3" id="KW-0804">Transcription</keyword>
<dbReference type="GO" id="GO:0005634">
    <property type="term" value="C:nucleus"/>
    <property type="evidence" value="ECO:0000318"/>
    <property type="project" value="GO_Central"/>
</dbReference>
<dbReference type="Proteomes" id="UP000029981">
    <property type="component" value="Chromosome 7"/>
</dbReference>
<feature type="region of interest" description="Disordered" evidence="5">
    <location>
        <begin position="39"/>
        <end position="130"/>
    </location>
</feature>
<dbReference type="InterPro" id="IPR044841">
    <property type="entry name" value="LUX/BOA-like"/>
</dbReference>
<dbReference type="PANTHER" id="PTHR31442:SF29">
    <property type="entry name" value="HOMEODOMAIN-LIKE SUPERFAMILY PROTEIN"/>
    <property type="match status" value="1"/>
</dbReference>
<dbReference type="PANTHER" id="PTHR31442">
    <property type="entry name" value="HOMEODOMAIN-LIKE SUPERFAMILY PROTEIN-RELATED"/>
    <property type="match status" value="1"/>
</dbReference>
<keyword evidence="4" id="KW-0539">Nucleus</keyword>
<protein>
    <recommendedName>
        <fullName evidence="8">HTH myb-type domain-containing protein</fullName>
    </recommendedName>
</protein>
<reference evidence="6 7" key="2">
    <citation type="journal article" date="2009" name="PLoS ONE">
        <title>An integrated genetic and cytogenetic map of the cucumber genome.</title>
        <authorList>
            <person name="Ren Y."/>
            <person name="Zhang Z."/>
            <person name="Liu J."/>
            <person name="Staub J.E."/>
            <person name="Han Y."/>
            <person name="Cheng Z."/>
            <person name="Li X."/>
            <person name="Lu J."/>
            <person name="Miao H."/>
            <person name="Kang H."/>
            <person name="Xie B."/>
            <person name="Gu X."/>
            <person name="Wang X."/>
            <person name="Du Y."/>
            <person name="Jin W."/>
            <person name="Huang S."/>
        </authorList>
    </citation>
    <scope>NUCLEOTIDE SEQUENCE [LARGE SCALE GENOMIC DNA]</scope>
    <source>
        <strain evidence="7">cv. 9930</strain>
    </source>
</reference>
<feature type="compositionally biased region" description="Polar residues" evidence="5">
    <location>
        <begin position="217"/>
        <end position="249"/>
    </location>
</feature>
<evidence type="ECO:0000313" key="7">
    <source>
        <dbReference type="Proteomes" id="UP000029981"/>
    </source>
</evidence>
<dbReference type="Gramene" id="KGN44987">
    <property type="protein sequence ID" value="KGN44987"/>
    <property type="gene ID" value="Csa_7G405930"/>
</dbReference>
<evidence type="ECO:0000256" key="2">
    <source>
        <dbReference type="ARBA" id="ARBA00023015"/>
    </source>
</evidence>
<dbReference type="GO" id="GO:0003677">
    <property type="term" value="F:DNA binding"/>
    <property type="evidence" value="ECO:0007669"/>
    <property type="project" value="InterPro"/>
</dbReference>
<organism evidence="6 7">
    <name type="scientific">Cucumis sativus</name>
    <name type="common">Cucumber</name>
    <dbReference type="NCBI Taxonomy" id="3659"/>
    <lineage>
        <taxon>Eukaryota</taxon>
        <taxon>Viridiplantae</taxon>
        <taxon>Streptophyta</taxon>
        <taxon>Embryophyta</taxon>
        <taxon>Tracheophyta</taxon>
        <taxon>Spermatophyta</taxon>
        <taxon>Magnoliopsida</taxon>
        <taxon>eudicotyledons</taxon>
        <taxon>Gunneridae</taxon>
        <taxon>Pentapetalae</taxon>
        <taxon>rosids</taxon>
        <taxon>fabids</taxon>
        <taxon>Cucurbitales</taxon>
        <taxon>Cucurbitaceae</taxon>
        <taxon>Benincaseae</taxon>
        <taxon>Cucumis</taxon>
    </lineage>
</organism>
<dbReference type="EMBL" id="CM002928">
    <property type="protein sequence ID" value="KGN44987.1"/>
    <property type="molecule type" value="Genomic_DNA"/>
</dbReference>
<name>A0A0A0K9E6_CUCSA</name>
<proteinExistence type="predicted"/>
<evidence type="ECO:0000256" key="3">
    <source>
        <dbReference type="ARBA" id="ARBA00023163"/>
    </source>
</evidence>
<reference evidence="6 7" key="1">
    <citation type="journal article" date="2009" name="Nat. Genet.">
        <title>The genome of the cucumber, Cucumis sativus L.</title>
        <authorList>
            <person name="Huang S."/>
            <person name="Li R."/>
            <person name="Zhang Z."/>
            <person name="Li L."/>
            <person name="Gu X."/>
            <person name="Fan W."/>
            <person name="Lucas W.J."/>
            <person name="Wang X."/>
            <person name="Xie B."/>
            <person name="Ni P."/>
            <person name="Ren Y."/>
            <person name="Zhu H."/>
            <person name="Li J."/>
            <person name="Lin K."/>
            <person name="Jin W."/>
            <person name="Fei Z."/>
            <person name="Li G."/>
            <person name="Staub J."/>
            <person name="Kilian A."/>
            <person name="van der Vossen E.A."/>
            <person name="Wu Y."/>
            <person name="Guo J."/>
            <person name="He J."/>
            <person name="Jia Z."/>
            <person name="Ren Y."/>
            <person name="Tian G."/>
            <person name="Lu Y."/>
            <person name="Ruan J."/>
            <person name="Qian W."/>
            <person name="Wang M."/>
            <person name="Huang Q."/>
            <person name="Li B."/>
            <person name="Xuan Z."/>
            <person name="Cao J."/>
            <person name="Asan"/>
            <person name="Wu Z."/>
            <person name="Zhang J."/>
            <person name="Cai Q."/>
            <person name="Bai Y."/>
            <person name="Zhao B."/>
            <person name="Han Y."/>
            <person name="Li Y."/>
            <person name="Li X."/>
            <person name="Wang S."/>
            <person name="Shi Q."/>
            <person name="Liu S."/>
            <person name="Cho W.K."/>
            <person name="Kim J.Y."/>
            <person name="Xu Y."/>
            <person name="Heller-Uszynska K."/>
            <person name="Miao H."/>
            <person name="Cheng Z."/>
            <person name="Zhang S."/>
            <person name="Wu J."/>
            <person name="Yang Y."/>
            <person name="Kang H."/>
            <person name="Li M."/>
            <person name="Liang H."/>
            <person name="Ren X."/>
            <person name="Shi Z."/>
            <person name="Wen M."/>
            <person name="Jian M."/>
            <person name="Yang H."/>
            <person name="Zhang G."/>
            <person name="Yang Z."/>
            <person name="Chen R."/>
            <person name="Liu S."/>
            <person name="Li J."/>
            <person name="Ma L."/>
            <person name="Liu H."/>
            <person name="Zhou Y."/>
            <person name="Zhao J."/>
            <person name="Fang X."/>
            <person name="Li G."/>
            <person name="Fang L."/>
            <person name="Li Y."/>
            <person name="Liu D."/>
            <person name="Zheng H."/>
            <person name="Zhang Y."/>
            <person name="Qin N."/>
            <person name="Li Z."/>
            <person name="Yang G."/>
            <person name="Yang S."/>
            <person name="Bolund L."/>
            <person name="Kristiansen K."/>
            <person name="Zheng H."/>
            <person name="Li S."/>
            <person name="Zhang X."/>
            <person name="Yang H."/>
            <person name="Wang J."/>
            <person name="Sun R."/>
            <person name="Zhang B."/>
            <person name="Jiang S."/>
            <person name="Wang J."/>
            <person name="Du Y."/>
            <person name="Li S."/>
        </authorList>
    </citation>
    <scope>NUCLEOTIDE SEQUENCE [LARGE SCALE GENOMIC DNA]</scope>
    <source>
        <strain evidence="7">cv. 9930</strain>
    </source>
</reference>
<sequence>MEDDPGFCGVNCSCDYLVQYPDHQPLHLVPHHVGCSSHPVVTSSSNPVVGSSSNHIVGSSSNPVVGSSSNHIVDSSSNPVVGSSSNHVVGSSSNPVVDSSSSGIDVNGRRVGRKGSSKPKASKKKNGYHHVQGVRRQRLIWTTELHQCFVEIFNRTPCTQLYPRIILEQMSEKYPFVTRENIASHLQKHKTNLIKMKDKENSAKASSKSVPLKIPKESNSQSIHPKTSNSNSTIPNSQLILQSHPNPTNPISSQVLLQSHPNATNPISSQVLLQSHPNSTNPSFGGKTWFQNSQGCGFKQTRKQFEHDQFEHDQFEHDQFEHDQFEHDQFEHDQFEHDQFEHDHFGGKTWFQNSQGCGFKQTRKQFEHDQFEHDQFGLEQFGLEEFELELFELQKFYDSLKRSRNHQVHYQQQQHSFNNNACLSQESPNWALPIGQSSMAPTNDLAVSTSLCPPPISANQISGNDSNVIGFHPIMDFNSFGGWNNTNNDPSLGTDLPNFGFGDYNYENSEPLGFGYPLNLNTINGFQVRGLMWVARLCNLGVDECQLDSEQGLQSMYCPSINPTENDCTVQQCSDSYNHPFVPHTFANELFFRMERDKGAKPP</sequence>
<keyword evidence="7" id="KW-1185">Reference proteome</keyword>
<feature type="compositionally biased region" description="Low complexity" evidence="5">
    <location>
        <begin position="39"/>
        <end position="102"/>
    </location>
</feature>
<feature type="compositionally biased region" description="Basic residues" evidence="5">
    <location>
        <begin position="110"/>
        <end position="130"/>
    </location>
</feature>